<evidence type="ECO:0000256" key="2">
    <source>
        <dbReference type="ARBA" id="ARBA00022679"/>
    </source>
</evidence>
<dbReference type="InterPro" id="IPR001126">
    <property type="entry name" value="UmuC"/>
</dbReference>
<evidence type="ECO:0000259" key="11">
    <source>
        <dbReference type="PROSITE" id="PS50173"/>
    </source>
</evidence>
<dbReference type="SUPFAM" id="SSF100879">
    <property type="entry name" value="Lesion bypass DNA polymerase (Y-family), little finger domain"/>
    <property type="match status" value="1"/>
</dbReference>
<evidence type="ECO:0000256" key="9">
    <source>
        <dbReference type="ARBA" id="ARBA00023204"/>
    </source>
</evidence>
<keyword evidence="7" id="KW-0460">Magnesium</keyword>
<dbReference type="GO" id="GO:0003684">
    <property type="term" value="F:damaged DNA binding"/>
    <property type="evidence" value="ECO:0007669"/>
    <property type="project" value="InterPro"/>
</dbReference>
<organism evidence="12 13">
    <name type="scientific">Thalictrum thalictroides</name>
    <name type="common">Rue-anemone</name>
    <name type="synonym">Anemone thalictroides</name>
    <dbReference type="NCBI Taxonomy" id="46969"/>
    <lineage>
        <taxon>Eukaryota</taxon>
        <taxon>Viridiplantae</taxon>
        <taxon>Streptophyta</taxon>
        <taxon>Embryophyta</taxon>
        <taxon>Tracheophyta</taxon>
        <taxon>Spermatophyta</taxon>
        <taxon>Magnoliopsida</taxon>
        <taxon>Ranunculales</taxon>
        <taxon>Ranunculaceae</taxon>
        <taxon>Thalictroideae</taxon>
        <taxon>Thalictrum</taxon>
    </lineage>
</organism>
<dbReference type="Pfam" id="PF11799">
    <property type="entry name" value="IMS_C"/>
    <property type="match status" value="1"/>
</dbReference>
<dbReference type="PANTHER" id="PTHR11076:SF33">
    <property type="entry name" value="DNA POLYMERASE KAPPA"/>
    <property type="match status" value="1"/>
</dbReference>
<keyword evidence="6" id="KW-0227">DNA damage</keyword>
<evidence type="ECO:0000256" key="8">
    <source>
        <dbReference type="ARBA" id="ARBA00022932"/>
    </source>
</evidence>
<dbReference type="OrthoDB" id="1732969at2759"/>
<evidence type="ECO:0000256" key="7">
    <source>
        <dbReference type="ARBA" id="ARBA00022842"/>
    </source>
</evidence>
<keyword evidence="8" id="KW-0239">DNA-directed DNA polymerase</keyword>
<dbReference type="InterPro" id="IPR043128">
    <property type="entry name" value="Rev_trsase/Diguanyl_cyclase"/>
</dbReference>
<evidence type="ECO:0000313" key="13">
    <source>
        <dbReference type="Proteomes" id="UP000554482"/>
    </source>
</evidence>
<evidence type="ECO:0000313" key="12">
    <source>
        <dbReference type="EMBL" id="KAF5183840.1"/>
    </source>
</evidence>
<keyword evidence="3" id="KW-0548">Nucleotidyltransferase</keyword>
<dbReference type="PROSITE" id="PS50173">
    <property type="entry name" value="UMUC"/>
    <property type="match status" value="2"/>
</dbReference>
<keyword evidence="9" id="KW-0234">DNA repair</keyword>
<feature type="domain" description="UmuC" evidence="11">
    <location>
        <begin position="13"/>
        <end position="52"/>
    </location>
</feature>
<dbReference type="AlphaFoldDB" id="A0A7J6VI24"/>
<dbReference type="SUPFAM" id="SSF56672">
    <property type="entry name" value="DNA/RNA polymerases"/>
    <property type="match status" value="2"/>
</dbReference>
<protein>
    <recommendedName>
        <fullName evidence="1">DNA-directed DNA polymerase</fullName>
        <ecNumber evidence="1">2.7.7.7</ecNumber>
    </recommendedName>
</protein>
<evidence type="ECO:0000256" key="4">
    <source>
        <dbReference type="ARBA" id="ARBA00022705"/>
    </source>
</evidence>
<dbReference type="EMBL" id="JABWDY010032888">
    <property type="protein sequence ID" value="KAF5183840.1"/>
    <property type="molecule type" value="Genomic_DNA"/>
</dbReference>
<dbReference type="InterPro" id="IPR043502">
    <property type="entry name" value="DNA/RNA_pol_sf"/>
</dbReference>
<dbReference type="GO" id="GO:0006281">
    <property type="term" value="P:DNA repair"/>
    <property type="evidence" value="ECO:0007669"/>
    <property type="project" value="UniProtKB-KW"/>
</dbReference>
<reference evidence="12 13" key="1">
    <citation type="submission" date="2020-06" db="EMBL/GenBank/DDBJ databases">
        <title>Transcriptomic and genomic resources for Thalictrum thalictroides and T. hernandezii: Facilitating candidate gene discovery in an emerging model plant lineage.</title>
        <authorList>
            <person name="Arias T."/>
            <person name="Riano-Pachon D.M."/>
            <person name="Di Stilio V.S."/>
        </authorList>
    </citation>
    <scope>NUCLEOTIDE SEQUENCE [LARGE SCALE GENOMIC DNA]</scope>
    <source>
        <strain evidence="13">cv. WT478/WT964</strain>
        <tissue evidence="12">Leaves</tissue>
    </source>
</reference>
<evidence type="ECO:0000256" key="5">
    <source>
        <dbReference type="ARBA" id="ARBA00022723"/>
    </source>
</evidence>
<sequence length="204" mass="22550">MELEVTRDLSRTWLHVDMDAFYAAVETKENPSLIKKPMAVGGMSMVSTANYEVCSDINKPNGHFVLPNNRIAVMTFISSLPIRKIGGIGNSARPTLLKLGHPQVRSRKSKSSERTFSATGDEASLYHQIADIAESLSSDVQKEGLCGRTLTLKLKTASFEVRTRAVSLQKYIFSCEDILYHGSKLLQAELPVSLILIDTPLRIP</sequence>
<dbReference type="GO" id="GO:0042276">
    <property type="term" value="P:error-prone translesion synthesis"/>
    <property type="evidence" value="ECO:0007669"/>
    <property type="project" value="TreeGrafter"/>
</dbReference>
<keyword evidence="5" id="KW-0479">Metal-binding</keyword>
<dbReference type="EC" id="2.7.7.7" evidence="1"/>
<dbReference type="GO" id="GO:0003887">
    <property type="term" value="F:DNA-directed DNA polymerase activity"/>
    <property type="evidence" value="ECO:0007669"/>
    <property type="project" value="UniProtKB-KW"/>
</dbReference>
<dbReference type="Gene3D" id="3.30.1490.100">
    <property type="entry name" value="DNA polymerase, Y-family, little finger domain"/>
    <property type="match status" value="1"/>
</dbReference>
<feature type="domain" description="UmuC" evidence="11">
    <location>
        <begin position="53"/>
        <end position="89"/>
    </location>
</feature>
<dbReference type="InterPro" id="IPR050116">
    <property type="entry name" value="DNA_polymerase-Y"/>
</dbReference>
<evidence type="ECO:0000256" key="6">
    <source>
        <dbReference type="ARBA" id="ARBA00022763"/>
    </source>
</evidence>
<dbReference type="FunFam" id="3.30.1490.100:FF:000004">
    <property type="entry name" value="DNA polymerase IV"/>
    <property type="match status" value="1"/>
</dbReference>
<keyword evidence="4" id="KW-0235">DNA replication</keyword>
<dbReference type="GO" id="GO:0005634">
    <property type="term" value="C:nucleus"/>
    <property type="evidence" value="ECO:0007669"/>
    <property type="project" value="TreeGrafter"/>
</dbReference>
<evidence type="ECO:0000256" key="10">
    <source>
        <dbReference type="ARBA" id="ARBA00049244"/>
    </source>
</evidence>
<dbReference type="GO" id="GO:0006260">
    <property type="term" value="P:DNA replication"/>
    <property type="evidence" value="ECO:0007669"/>
    <property type="project" value="UniProtKB-KW"/>
</dbReference>
<dbReference type="Gene3D" id="3.30.70.270">
    <property type="match status" value="1"/>
</dbReference>
<dbReference type="GO" id="GO:0046872">
    <property type="term" value="F:metal ion binding"/>
    <property type="evidence" value="ECO:0007669"/>
    <property type="project" value="UniProtKB-KW"/>
</dbReference>
<accession>A0A7J6VI24</accession>
<proteinExistence type="predicted"/>
<keyword evidence="2" id="KW-0808">Transferase</keyword>
<comment type="caution">
    <text evidence="12">The sequence shown here is derived from an EMBL/GenBank/DDBJ whole genome shotgun (WGS) entry which is preliminary data.</text>
</comment>
<dbReference type="InterPro" id="IPR017961">
    <property type="entry name" value="DNA_pol_Y-fam_little_finger"/>
</dbReference>
<name>A0A7J6VI24_THATH</name>
<dbReference type="InterPro" id="IPR036775">
    <property type="entry name" value="DNA_pol_Y-fam_lit_finger_sf"/>
</dbReference>
<dbReference type="Gene3D" id="3.40.1170.60">
    <property type="match status" value="1"/>
</dbReference>
<keyword evidence="13" id="KW-1185">Reference proteome</keyword>
<dbReference type="Proteomes" id="UP000554482">
    <property type="component" value="Unassembled WGS sequence"/>
</dbReference>
<dbReference type="Pfam" id="PF00817">
    <property type="entry name" value="IMS"/>
    <property type="match status" value="1"/>
</dbReference>
<gene>
    <name evidence="12" type="ORF">FRX31_026566</name>
</gene>
<comment type="catalytic activity">
    <reaction evidence="10">
        <text>DNA(n) + a 2'-deoxyribonucleoside 5'-triphosphate = DNA(n+1) + diphosphate</text>
        <dbReference type="Rhea" id="RHEA:22508"/>
        <dbReference type="Rhea" id="RHEA-COMP:17339"/>
        <dbReference type="Rhea" id="RHEA-COMP:17340"/>
        <dbReference type="ChEBI" id="CHEBI:33019"/>
        <dbReference type="ChEBI" id="CHEBI:61560"/>
        <dbReference type="ChEBI" id="CHEBI:173112"/>
        <dbReference type="EC" id="2.7.7.7"/>
    </reaction>
</comment>
<evidence type="ECO:0000256" key="3">
    <source>
        <dbReference type="ARBA" id="ARBA00022695"/>
    </source>
</evidence>
<evidence type="ECO:0000256" key="1">
    <source>
        <dbReference type="ARBA" id="ARBA00012417"/>
    </source>
</evidence>
<dbReference type="PANTHER" id="PTHR11076">
    <property type="entry name" value="DNA REPAIR POLYMERASE UMUC / TRANSFERASE FAMILY MEMBER"/>
    <property type="match status" value="1"/>
</dbReference>